<evidence type="ECO:0000256" key="1">
    <source>
        <dbReference type="ARBA" id="ARBA00004744"/>
    </source>
</evidence>
<name>A0ABY5ZDX9_9ACTN</name>
<keyword evidence="3 7" id="KW-0350">Heme biosynthesis</keyword>
<proteinExistence type="inferred from homology"/>
<comment type="catalytic activity">
    <reaction evidence="6">
        <text>Fe-coproporphyrin III + 2 H(+) = coproporphyrin III + Fe(2+)</text>
        <dbReference type="Rhea" id="RHEA:49572"/>
        <dbReference type="ChEBI" id="CHEBI:15378"/>
        <dbReference type="ChEBI" id="CHEBI:29033"/>
        <dbReference type="ChEBI" id="CHEBI:68438"/>
        <dbReference type="ChEBI" id="CHEBI:131725"/>
        <dbReference type="EC" id="4.99.1.9"/>
    </reaction>
    <physiologicalReaction direction="right-to-left" evidence="6">
        <dbReference type="Rhea" id="RHEA:49574"/>
    </physiologicalReaction>
</comment>
<feature type="binding site" evidence="7">
    <location>
        <position position="174"/>
    </location>
    <ligand>
        <name>Fe(2+)</name>
        <dbReference type="ChEBI" id="CHEBI:29033"/>
    </ligand>
</feature>
<dbReference type="CDD" id="cd03411">
    <property type="entry name" value="Ferrochelatase_N"/>
    <property type="match status" value="1"/>
</dbReference>
<reference evidence="9" key="1">
    <citation type="submission" date="2021-04" db="EMBL/GenBank/DDBJ databases">
        <title>Biosynthetic gene clusters of Dactylosporangioum roseum.</title>
        <authorList>
            <person name="Hartkoorn R.C."/>
            <person name="Beaudoing E."/>
            <person name="Hot D."/>
            <person name="Moureu S."/>
        </authorList>
    </citation>
    <scope>NUCLEOTIDE SEQUENCE</scope>
    <source>
        <strain evidence="9">NRRL B-16295</strain>
    </source>
</reference>
<dbReference type="GO" id="GO:0016829">
    <property type="term" value="F:lyase activity"/>
    <property type="evidence" value="ECO:0007669"/>
    <property type="project" value="UniProtKB-KW"/>
</dbReference>
<evidence type="ECO:0000256" key="3">
    <source>
        <dbReference type="ARBA" id="ARBA00023133"/>
    </source>
</evidence>
<evidence type="ECO:0000256" key="6">
    <source>
        <dbReference type="ARBA" id="ARBA00024536"/>
    </source>
</evidence>
<protein>
    <recommendedName>
        <fullName evidence="7">Coproporphyrin III ferrochelatase</fullName>
        <ecNumber evidence="7">4.99.1.9</ecNumber>
    </recommendedName>
</protein>
<evidence type="ECO:0000256" key="7">
    <source>
        <dbReference type="HAMAP-Rule" id="MF_00323"/>
    </source>
</evidence>
<dbReference type="NCBIfam" id="TIGR00109">
    <property type="entry name" value="hemH"/>
    <property type="match status" value="1"/>
</dbReference>
<dbReference type="InterPro" id="IPR033659">
    <property type="entry name" value="Ferrochelatase_N"/>
</dbReference>
<dbReference type="HAMAP" id="MF_00323">
    <property type="entry name" value="Ferrochelatase"/>
    <property type="match status" value="1"/>
</dbReference>
<organism evidence="9 10">
    <name type="scientific">Dactylosporangium roseum</name>
    <dbReference type="NCBI Taxonomy" id="47989"/>
    <lineage>
        <taxon>Bacteria</taxon>
        <taxon>Bacillati</taxon>
        <taxon>Actinomycetota</taxon>
        <taxon>Actinomycetes</taxon>
        <taxon>Micromonosporales</taxon>
        <taxon>Micromonosporaceae</taxon>
        <taxon>Dactylosporangium</taxon>
    </lineage>
</organism>
<feature type="binding site" evidence="7">
    <location>
        <position position="261"/>
    </location>
    <ligand>
        <name>Fe(2+)</name>
        <dbReference type="ChEBI" id="CHEBI:29033"/>
    </ligand>
</feature>
<sequence length="335" mass="36850">MVYDAFLLVSFGGPEGQDEVLPFLENVTRGRGIPRERLESVAEHYRHFGGVSPINAQCRALIEALRPELDLPIYWGNRNWHPFLADTVRQMRADGVRRALAFVTSPFGSYSSCRQYLDDIARARADAGPDAPEIDKIRHYHDHPGYIAPHADAVHAALEALPSRMNARLVFTAHSIPTSMNAASGPGGAGRYAAQLRETAALVAAEAAPELPWDLVWQSRSGPPQVPWLEPDVNDHLEALAADGVTEVVVSPIGFISDHLEVVWDLDVEARNTAARLGLAYERAATPGHDPRFVTMIRQLVDERVLAHSNVRHALGTVPTWDYCPADCCVPPKRA</sequence>
<dbReference type="InterPro" id="IPR001015">
    <property type="entry name" value="Ferrochelatase"/>
</dbReference>
<dbReference type="PANTHER" id="PTHR11108">
    <property type="entry name" value="FERROCHELATASE"/>
    <property type="match status" value="1"/>
</dbReference>
<feature type="binding site" evidence="7">
    <location>
        <position position="116"/>
    </location>
    <ligand>
        <name>Fe-coproporphyrin III</name>
        <dbReference type="ChEBI" id="CHEBI:68438"/>
    </ligand>
</feature>
<keyword evidence="7 8" id="KW-0963">Cytoplasm</keyword>
<evidence type="ECO:0000256" key="4">
    <source>
        <dbReference type="ARBA" id="ARBA00023239"/>
    </source>
</evidence>
<dbReference type="Pfam" id="PF00762">
    <property type="entry name" value="Ferrochelatase"/>
    <property type="match status" value="1"/>
</dbReference>
<comment type="similarity">
    <text evidence="7 8">Belongs to the ferrochelatase family.</text>
</comment>
<dbReference type="PANTHER" id="PTHR11108:SF1">
    <property type="entry name" value="FERROCHELATASE, MITOCHONDRIAL"/>
    <property type="match status" value="1"/>
</dbReference>
<dbReference type="SUPFAM" id="SSF53800">
    <property type="entry name" value="Chelatase"/>
    <property type="match status" value="1"/>
</dbReference>
<dbReference type="EMBL" id="CP073721">
    <property type="protein sequence ID" value="UWZ38519.1"/>
    <property type="molecule type" value="Genomic_DNA"/>
</dbReference>
<keyword evidence="10" id="KW-1185">Reference proteome</keyword>
<accession>A0ABY5ZDX9</accession>
<dbReference type="InterPro" id="IPR033644">
    <property type="entry name" value="Ferrochelatase_C"/>
</dbReference>
<evidence type="ECO:0000256" key="2">
    <source>
        <dbReference type="ARBA" id="ARBA00023004"/>
    </source>
</evidence>
<evidence type="ECO:0000256" key="5">
    <source>
        <dbReference type="ARBA" id="ARBA00023244"/>
    </source>
</evidence>
<dbReference type="CDD" id="cd00419">
    <property type="entry name" value="Ferrochelatase_C"/>
    <property type="match status" value="1"/>
</dbReference>
<evidence type="ECO:0000256" key="8">
    <source>
        <dbReference type="RuleBase" id="RU000607"/>
    </source>
</evidence>
<dbReference type="PROSITE" id="PS00534">
    <property type="entry name" value="FERROCHELATASE"/>
    <property type="match status" value="1"/>
</dbReference>
<dbReference type="EC" id="4.99.1.9" evidence="7"/>
<keyword evidence="5 7" id="KW-0627">Porphyrin biosynthesis</keyword>
<comment type="caution">
    <text evidence="7">Lacks conserved residue(s) required for the propagation of feature annotation.</text>
</comment>
<evidence type="ECO:0000313" key="9">
    <source>
        <dbReference type="EMBL" id="UWZ38519.1"/>
    </source>
</evidence>
<comment type="pathway">
    <text evidence="1 7 8">Porphyrin-containing compound metabolism; protoheme biosynthesis.</text>
</comment>
<dbReference type="Proteomes" id="UP001058271">
    <property type="component" value="Chromosome"/>
</dbReference>
<evidence type="ECO:0000313" key="10">
    <source>
        <dbReference type="Proteomes" id="UP001058271"/>
    </source>
</evidence>
<keyword evidence="4 7" id="KW-0456">Lyase</keyword>
<comment type="subcellular location">
    <subcellularLocation>
        <location evidence="7 8">Cytoplasm</location>
    </subcellularLocation>
</comment>
<comment type="function">
    <text evidence="7 8">Involved in coproporphyrin-dependent heme b biosynthesis. Catalyzes the insertion of ferrous iron into coproporphyrin III to form Fe-coproporphyrin III.</text>
</comment>
<dbReference type="Gene3D" id="3.40.50.1400">
    <property type="match status" value="2"/>
</dbReference>
<dbReference type="NCBIfam" id="NF000689">
    <property type="entry name" value="PRK00035.2-1"/>
    <property type="match status" value="1"/>
</dbReference>
<feature type="binding site" evidence="7">
    <location>
        <position position="52"/>
    </location>
    <ligand>
        <name>Fe-coproporphyrin III</name>
        <dbReference type="ChEBI" id="CHEBI:68438"/>
    </ligand>
</feature>
<gene>
    <name evidence="7" type="primary">cpfC</name>
    <name evidence="9" type="ORF">Drose_09920</name>
</gene>
<keyword evidence="7" id="KW-0479">Metal-binding</keyword>
<keyword evidence="2 7" id="KW-0408">Iron</keyword>
<dbReference type="InterPro" id="IPR019772">
    <property type="entry name" value="Ferrochelatase_AS"/>
</dbReference>
<dbReference type="RefSeq" id="WP_260727886.1">
    <property type="nucleotide sequence ID" value="NZ_BAAABS010000033.1"/>
</dbReference>